<keyword evidence="3" id="KW-0813">Transport</keyword>
<comment type="function">
    <text evidence="11">Involved in methylamine metabolism. Essential for the maturation of the beta subunit of MADH, presumably via a step in the biosynthesis of tryptophan tryptophylquinone (TTQ), the cofactor of MADH.</text>
</comment>
<dbReference type="InterPro" id="IPR026259">
    <property type="entry name" value="MauG/Cytc_peroxidase"/>
</dbReference>
<evidence type="ECO:0000256" key="3">
    <source>
        <dbReference type="ARBA" id="ARBA00022448"/>
    </source>
</evidence>
<evidence type="ECO:0000313" key="17">
    <source>
        <dbReference type="Proteomes" id="UP000595426"/>
    </source>
</evidence>
<dbReference type="InterPro" id="IPR009056">
    <property type="entry name" value="Cyt_c-like_dom"/>
</dbReference>
<dbReference type="GO" id="GO:0020037">
    <property type="term" value="F:heme binding"/>
    <property type="evidence" value="ECO:0007669"/>
    <property type="project" value="InterPro"/>
</dbReference>
<evidence type="ECO:0000256" key="9">
    <source>
        <dbReference type="ARBA" id="ARBA00023002"/>
    </source>
</evidence>
<reference evidence="16 17" key="1">
    <citation type="submission" date="2020-12" db="EMBL/GenBank/DDBJ databases">
        <title>FDA dAtabase for Regulatory Grade micrObial Sequences (FDA-ARGOS): Supporting development and validation of Infectious Disease Dx tests.</title>
        <authorList>
            <person name="Kerrigan L."/>
            <person name="Long C."/>
            <person name="Tallon L."/>
            <person name="Sadzewicz L."/>
            <person name="Zhao X."/>
            <person name="Boylan J."/>
            <person name="Ott S."/>
            <person name="Bowen H."/>
            <person name="Vavikolanu K."/>
            <person name="Mehta A."/>
            <person name="Aluvathingal J."/>
            <person name="Nadendla S."/>
            <person name="Yan Y."/>
            <person name="Sichtig H."/>
        </authorList>
    </citation>
    <scope>NUCLEOTIDE SEQUENCE [LARGE SCALE GENOMIC DNA]</scope>
    <source>
        <strain evidence="16 17">FDAARGOS_1031</strain>
    </source>
</reference>
<dbReference type="InterPro" id="IPR004852">
    <property type="entry name" value="Di-haem_cyt_c_peroxidsae"/>
</dbReference>
<feature type="binding site" description="axial binding residue" evidence="14">
    <location>
        <position position="102"/>
    </location>
    <ligand>
        <name>heme c</name>
        <dbReference type="ChEBI" id="CHEBI:61717"/>
        <label>1</label>
    </ligand>
    <ligandPart>
        <name>Fe</name>
        <dbReference type="ChEBI" id="CHEBI:18248"/>
    </ligandPart>
</feature>
<dbReference type="EMBL" id="CP067018">
    <property type="protein sequence ID" value="QQN58617.1"/>
    <property type="molecule type" value="Genomic_DNA"/>
</dbReference>
<evidence type="ECO:0000256" key="11">
    <source>
        <dbReference type="ARBA" id="ARBA00058991"/>
    </source>
</evidence>
<dbReference type="GO" id="GO:0004130">
    <property type="term" value="F:cytochrome-c peroxidase activity"/>
    <property type="evidence" value="ECO:0007669"/>
    <property type="project" value="TreeGrafter"/>
</dbReference>
<dbReference type="AlphaFoldDB" id="A0A7T7ZXS2"/>
<sequence length="379" mass="44041">MKKFSDLKLILLIGGLAFFFMQHTIQRYSVDYGEVVEQYKQPSKYWPKPIIDASVQWMELEAIEQDSNYYETQELPEVMLGKKLFFDPKLSASSQISCSSCHNPEMGWADRQEVALGHDHLQGKRNTQSLYNIAERKSFFWDGRAKTLEEQLLGPISAHNEMNMKPEKLAGKLAKYTEYRELFRDVYQSDKITFDKIAKALATFQRTIRSQPSKLDKFIKGDYKALSDKEIYGMHVFRTKAGCMNCHYGKYMTDESFHNIGLTYYKREYEDLGRYNITKDPNDTGKFKTPSLRDLAYTAPWMHNGLMDDLYGIVSLYNSGMQMINPTVEEKRADPKFPVTDHLMKPLNLNEKEVDALVAFLESISGSYYKMPRPEIPRK</sequence>
<dbReference type="PIRSF" id="PIRSF000294">
    <property type="entry name" value="Cytochrome-c_peroxidase"/>
    <property type="match status" value="1"/>
</dbReference>
<organism evidence="16 17">
    <name type="scientific">Elizabethkingia bruuniana</name>
    <dbReference type="NCBI Taxonomy" id="1756149"/>
    <lineage>
        <taxon>Bacteria</taxon>
        <taxon>Pseudomonadati</taxon>
        <taxon>Bacteroidota</taxon>
        <taxon>Flavobacteriia</taxon>
        <taxon>Flavobacteriales</taxon>
        <taxon>Weeksellaceae</taxon>
        <taxon>Elizabethkingia</taxon>
    </lineage>
</organism>
<evidence type="ECO:0000256" key="1">
    <source>
        <dbReference type="ARBA" id="ARBA00004418"/>
    </source>
</evidence>
<feature type="binding site" description="covalent" evidence="13">
    <location>
        <position position="98"/>
    </location>
    <ligand>
        <name>heme c</name>
        <dbReference type="ChEBI" id="CHEBI:61717"/>
        <label>1</label>
    </ligand>
</feature>
<dbReference type="GO" id="GO:0009055">
    <property type="term" value="F:electron transfer activity"/>
    <property type="evidence" value="ECO:0007669"/>
    <property type="project" value="InterPro"/>
</dbReference>
<comment type="cofactor">
    <cofactor evidence="13">
        <name>heme</name>
        <dbReference type="ChEBI" id="CHEBI:30413"/>
    </cofactor>
    <text evidence="13">Binds 2 heme groups.</text>
</comment>
<keyword evidence="10 14" id="KW-0408">Iron</keyword>
<evidence type="ECO:0000313" key="16">
    <source>
        <dbReference type="EMBL" id="QQN58617.1"/>
    </source>
</evidence>
<keyword evidence="4 13" id="KW-0349">Heme</keyword>
<evidence type="ECO:0000256" key="8">
    <source>
        <dbReference type="ARBA" id="ARBA00022982"/>
    </source>
</evidence>
<keyword evidence="5 14" id="KW-0479">Metal-binding</keyword>
<dbReference type="PANTHER" id="PTHR30600:SF10">
    <property type="entry name" value="BLL6722 PROTEIN"/>
    <property type="match status" value="1"/>
</dbReference>
<dbReference type="Gene3D" id="1.10.760.10">
    <property type="entry name" value="Cytochrome c-like domain"/>
    <property type="match status" value="2"/>
</dbReference>
<dbReference type="SUPFAM" id="SSF46626">
    <property type="entry name" value="Cytochrome c"/>
    <property type="match status" value="2"/>
</dbReference>
<protein>
    <recommendedName>
        <fullName evidence="12">Methylamine utilization protein MauG</fullName>
    </recommendedName>
</protein>
<dbReference type="Proteomes" id="UP000595426">
    <property type="component" value="Chromosome"/>
</dbReference>
<dbReference type="KEGG" id="egm:AYC65_08960"/>
<dbReference type="InterPro" id="IPR051395">
    <property type="entry name" value="Cytochrome_c_Peroxidase/MauG"/>
</dbReference>
<keyword evidence="9" id="KW-0560">Oxidoreductase</keyword>
<evidence type="ECO:0000256" key="7">
    <source>
        <dbReference type="ARBA" id="ARBA00022764"/>
    </source>
</evidence>
<dbReference type="GeneID" id="93133033"/>
<evidence type="ECO:0000256" key="4">
    <source>
        <dbReference type="ARBA" id="ARBA00022617"/>
    </source>
</evidence>
<comment type="PTM">
    <text evidence="13">Binds 2 heme groups per subunit.</text>
</comment>
<feature type="binding site" description="covalent" evidence="13">
    <location>
        <position position="243"/>
    </location>
    <ligand>
        <name>heme c</name>
        <dbReference type="ChEBI" id="CHEBI:61717"/>
        <label>2</label>
    </ligand>
</feature>
<accession>A0A7T7ZXS2</accession>
<keyword evidence="6" id="KW-0732">Signal</keyword>
<dbReference type="InterPro" id="IPR036909">
    <property type="entry name" value="Cyt_c-like_dom_sf"/>
</dbReference>
<feature type="binding site" description="covalent" evidence="13">
    <location>
        <position position="101"/>
    </location>
    <ligand>
        <name>heme c</name>
        <dbReference type="ChEBI" id="CHEBI:61717"/>
        <label>1</label>
    </ligand>
</feature>
<feature type="binding site" description="axial binding residue" evidence="14">
    <location>
        <position position="118"/>
    </location>
    <ligand>
        <name>heme c</name>
        <dbReference type="ChEBI" id="CHEBI:61717"/>
        <label>1</label>
    </ligand>
    <ligandPart>
        <name>Fe</name>
        <dbReference type="ChEBI" id="CHEBI:18248"/>
    </ligandPart>
</feature>
<name>A0A7T7ZXS2_9FLAO</name>
<dbReference type="GO" id="GO:0042597">
    <property type="term" value="C:periplasmic space"/>
    <property type="evidence" value="ECO:0007669"/>
    <property type="project" value="UniProtKB-SubCell"/>
</dbReference>
<feature type="binding site" description="axial binding residue" evidence="14">
    <location>
        <position position="247"/>
    </location>
    <ligand>
        <name>heme c</name>
        <dbReference type="ChEBI" id="CHEBI:61717"/>
        <label>2</label>
    </ligand>
    <ligandPart>
        <name>Fe</name>
        <dbReference type="ChEBI" id="CHEBI:18248"/>
    </ligandPart>
</feature>
<evidence type="ECO:0000256" key="12">
    <source>
        <dbReference type="ARBA" id="ARBA00073576"/>
    </source>
</evidence>
<evidence type="ECO:0000256" key="2">
    <source>
        <dbReference type="ARBA" id="ARBA00004856"/>
    </source>
</evidence>
<evidence type="ECO:0000256" key="5">
    <source>
        <dbReference type="ARBA" id="ARBA00022723"/>
    </source>
</evidence>
<evidence type="ECO:0000256" key="14">
    <source>
        <dbReference type="PIRSR" id="PIRSR000294-2"/>
    </source>
</evidence>
<dbReference type="PROSITE" id="PS51007">
    <property type="entry name" value="CYTC"/>
    <property type="match status" value="2"/>
</dbReference>
<evidence type="ECO:0000256" key="13">
    <source>
        <dbReference type="PIRSR" id="PIRSR000294-1"/>
    </source>
</evidence>
<dbReference type="PANTHER" id="PTHR30600">
    <property type="entry name" value="CYTOCHROME C PEROXIDASE-RELATED"/>
    <property type="match status" value="1"/>
</dbReference>
<feature type="binding site" description="covalent" evidence="13">
    <location>
        <position position="246"/>
    </location>
    <ligand>
        <name>heme c</name>
        <dbReference type="ChEBI" id="CHEBI:61717"/>
        <label>2</label>
    </ligand>
</feature>
<evidence type="ECO:0000256" key="10">
    <source>
        <dbReference type="ARBA" id="ARBA00023004"/>
    </source>
</evidence>
<dbReference type="GO" id="GO:0046872">
    <property type="term" value="F:metal ion binding"/>
    <property type="evidence" value="ECO:0007669"/>
    <property type="project" value="UniProtKB-KW"/>
</dbReference>
<dbReference type="RefSeq" id="WP_034867518.1">
    <property type="nucleotide sequence ID" value="NZ_CBCSDR010000001.1"/>
</dbReference>
<keyword evidence="7" id="KW-0574">Periplasm</keyword>
<comment type="pathway">
    <text evidence="2">One-carbon metabolism; methylamine degradation.</text>
</comment>
<keyword evidence="8" id="KW-0249">Electron transport</keyword>
<feature type="domain" description="Cytochrome c" evidence="15">
    <location>
        <begin position="76"/>
        <end position="181"/>
    </location>
</feature>
<gene>
    <name evidence="16" type="ORF">I6H88_19685</name>
</gene>
<comment type="subcellular location">
    <subcellularLocation>
        <location evidence="1">Periplasm</location>
    </subcellularLocation>
</comment>
<evidence type="ECO:0000259" key="15">
    <source>
        <dbReference type="PROSITE" id="PS51007"/>
    </source>
</evidence>
<dbReference type="Pfam" id="PF03150">
    <property type="entry name" value="CCP_MauG"/>
    <property type="match status" value="1"/>
</dbReference>
<dbReference type="OrthoDB" id="9805202at2"/>
<evidence type="ECO:0000256" key="6">
    <source>
        <dbReference type="ARBA" id="ARBA00022729"/>
    </source>
</evidence>
<proteinExistence type="predicted"/>
<dbReference type="FunFam" id="1.10.760.10:FF:000019">
    <property type="entry name" value="Di-heme cytochrome C peroxidase"/>
    <property type="match status" value="1"/>
</dbReference>
<keyword evidence="17" id="KW-1185">Reference proteome</keyword>
<feature type="domain" description="Cytochrome c" evidence="15">
    <location>
        <begin position="228"/>
        <end position="365"/>
    </location>
</feature>